<accession>A0A964W2F9</accession>
<dbReference type="Proteomes" id="UP000656077">
    <property type="component" value="Unassembled WGS sequence"/>
</dbReference>
<evidence type="ECO:0000313" key="1">
    <source>
        <dbReference type="EMBL" id="MVX64195.1"/>
    </source>
</evidence>
<protein>
    <submittedName>
        <fullName evidence="1">Uncharacterized protein</fullName>
    </submittedName>
</protein>
<evidence type="ECO:0000313" key="2">
    <source>
        <dbReference type="Proteomes" id="UP000656077"/>
    </source>
</evidence>
<gene>
    <name evidence="1" type="ORF">GKZ28_10885</name>
</gene>
<organism evidence="1 2">
    <name type="scientific">Clostridium chromiireducens</name>
    <dbReference type="NCBI Taxonomy" id="225345"/>
    <lineage>
        <taxon>Bacteria</taxon>
        <taxon>Bacillati</taxon>
        <taxon>Bacillota</taxon>
        <taxon>Clostridia</taxon>
        <taxon>Eubacteriales</taxon>
        <taxon>Clostridiaceae</taxon>
        <taxon>Clostridium</taxon>
    </lineage>
</organism>
<dbReference type="EMBL" id="WSRQ01000015">
    <property type="protein sequence ID" value="MVX64195.1"/>
    <property type="molecule type" value="Genomic_DNA"/>
</dbReference>
<reference evidence="1" key="1">
    <citation type="submission" date="2019-12" db="EMBL/GenBank/DDBJ databases">
        <title>Microbes associate with the intestines of laboratory mice.</title>
        <authorList>
            <person name="Navarre W."/>
            <person name="Wong E."/>
        </authorList>
    </citation>
    <scope>NUCLEOTIDE SEQUENCE</scope>
    <source>
        <strain evidence="1">NM79_F5</strain>
    </source>
</reference>
<name>A0A964W2F9_9CLOT</name>
<proteinExistence type="predicted"/>
<sequence length="89" mass="10479">MNKNFKQVYGCYTHFIIIKLGGVNMKRKRSSKPYMASDNNEVSEQMYKQILEADERALWVIYNSLASCVPFSFCSYRFPIFPPFNSFNK</sequence>
<dbReference type="AlphaFoldDB" id="A0A964W2F9"/>
<comment type="caution">
    <text evidence="1">The sequence shown here is derived from an EMBL/GenBank/DDBJ whole genome shotgun (WGS) entry which is preliminary data.</text>
</comment>